<dbReference type="Proteomes" id="UP000230292">
    <property type="component" value="Unassembled WGS sequence"/>
</dbReference>
<organism evidence="1 2">
    <name type="scientific">Candidatus Kerfeldbacteria bacterium CG15_BIG_FIL_POST_REV_8_21_14_020_45_12</name>
    <dbReference type="NCBI Taxonomy" id="2014247"/>
    <lineage>
        <taxon>Bacteria</taxon>
        <taxon>Candidatus Kerfeldiibacteriota</taxon>
    </lineage>
</organism>
<evidence type="ECO:0000313" key="1">
    <source>
        <dbReference type="EMBL" id="PIW37237.1"/>
    </source>
</evidence>
<evidence type="ECO:0000313" key="2">
    <source>
        <dbReference type="Proteomes" id="UP000230292"/>
    </source>
</evidence>
<sequence length="145" mass="17063">MTNNKQRGNDGEIEVVKMVACPNCKKDLMLLPPNYPLYDVQCTGCSFRAQIKTISSKPKKLFFGAGWDIMEKVLKSGFMIPPLFANFKWEEKSQPKQEIRFYPFVPKINLRKYQLSPTARRANYKMFHYNDMDKLPFFTVYKTKE</sequence>
<protein>
    <submittedName>
        <fullName evidence="1">Uncharacterized protein</fullName>
    </submittedName>
</protein>
<dbReference type="InterPro" id="IPR043025">
    <property type="entry name" value="DRP_PD-(D/E)XK_dom"/>
</dbReference>
<gene>
    <name evidence="1" type="ORF">COW24_01220</name>
</gene>
<dbReference type="Pfam" id="PF06044">
    <property type="entry name" value="DpnI"/>
    <property type="match status" value="1"/>
</dbReference>
<dbReference type="AlphaFoldDB" id="A0A2M7H4T2"/>
<accession>A0A2M7H4T2</accession>
<dbReference type="Gene3D" id="3.40.210.30">
    <property type="entry name" value="Dam replacing family, catalytic PD-(D/E)XK domain"/>
    <property type="match status" value="1"/>
</dbReference>
<comment type="caution">
    <text evidence="1">The sequence shown here is derived from an EMBL/GenBank/DDBJ whole genome shotgun (WGS) entry which is preliminary data.</text>
</comment>
<name>A0A2M7H4T2_9BACT</name>
<dbReference type="InterPro" id="IPR010324">
    <property type="entry name" value="DRP"/>
</dbReference>
<dbReference type="EMBL" id="PFGC01000015">
    <property type="protein sequence ID" value="PIW37237.1"/>
    <property type="molecule type" value="Genomic_DNA"/>
</dbReference>
<proteinExistence type="predicted"/>
<reference evidence="1 2" key="1">
    <citation type="submission" date="2017-09" db="EMBL/GenBank/DDBJ databases">
        <title>Depth-based differentiation of microbial function through sediment-hosted aquifers and enrichment of novel symbionts in the deep terrestrial subsurface.</title>
        <authorList>
            <person name="Probst A.J."/>
            <person name="Ladd B."/>
            <person name="Jarett J.K."/>
            <person name="Geller-Mcgrath D.E."/>
            <person name="Sieber C.M."/>
            <person name="Emerson J.B."/>
            <person name="Anantharaman K."/>
            <person name="Thomas B.C."/>
            <person name="Malmstrom R."/>
            <person name="Stieglmeier M."/>
            <person name="Klingl A."/>
            <person name="Woyke T."/>
            <person name="Ryan C.M."/>
            <person name="Banfield J.F."/>
        </authorList>
    </citation>
    <scope>NUCLEOTIDE SEQUENCE [LARGE SCALE GENOMIC DNA]</scope>
    <source>
        <strain evidence="1">CG15_BIG_FIL_POST_REV_8_21_14_020_45_12</strain>
    </source>
</reference>